<keyword evidence="4" id="KW-1185">Reference proteome</keyword>
<sequence length="660" mass="75861">MKPELRFEQMKVKTGHFGHESCVPSFLGTLTVQNEVSFHLDEWDEIYEAYGRCPSCYPYRELNTYDRVLEESNIRTAVLENNNLTAVFLPDLGGRLWSLVDKNTGRNLLYTNDVIRFSNLAIRNAWFSGGVEWNIGIIGHTPLTTETLHTASLTDDSGIPILRMYAYERIREVEYQMDFWLGEEDTCLNCRMRIVNSSSSVVPMYWWSNMAVPEYDSGRIVVPADEAYTCGYQGNDNQVYKTSIPMVDGIDISKYNDIPNQVDYFFNIPANCPKYITNLDASGYGLLHMSTSRLQGRKLFSWGKNDGSDRWQEFLTEDAGRYVEIQAGLAKTQYGCLPMAPHTAWEWVEQYGPVRIETDYLRRSFEELRSYMTDMVCRKMAESRPDELLAATQEMAKTKGSVVYYGKPYGALKNVIRDLENECQLSSHLDYGELEESQKAWADFLKSGIFIQKSPEEIPEDFQSDTIFYDKLQSVISEPVNNSNWYAHYQLGVMHLHAQSYPDAEREFETSLELEENPWALHGLAVLALAHGNKQNVRPYMTRGISLLPDNLSYVKEGFRILLMSNGYEDIRTLYHTLDSQLQNESRIQFDYLTALAHTGNAEEAMEILLSEKGFVLDDVREGSDTLGDLYAMLYRQVYHQEPDVIPHMFNFHSLTPVQS</sequence>
<dbReference type="SUPFAM" id="SSF48452">
    <property type="entry name" value="TPR-like"/>
    <property type="match status" value="1"/>
</dbReference>
<accession>A0ABS8DHZ0</accession>
<dbReference type="InterPro" id="IPR019734">
    <property type="entry name" value="TPR_rpt"/>
</dbReference>
<dbReference type="InterPro" id="IPR011990">
    <property type="entry name" value="TPR-like_helical_dom_sf"/>
</dbReference>
<dbReference type="Pfam" id="PF17128">
    <property type="entry name" value="DUF5107"/>
    <property type="match status" value="1"/>
</dbReference>
<dbReference type="PROSITE" id="PS50005">
    <property type="entry name" value="TPR"/>
    <property type="match status" value="1"/>
</dbReference>
<feature type="repeat" description="TPR" evidence="1">
    <location>
        <begin position="485"/>
        <end position="518"/>
    </location>
</feature>
<dbReference type="RefSeq" id="WP_066737179.1">
    <property type="nucleotide sequence ID" value="NZ_JAJCIQ010000006.1"/>
</dbReference>
<evidence type="ECO:0000256" key="1">
    <source>
        <dbReference type="PROSITE-ProRule" id="PRU00339"/>
    </source>
</evidence>
<evidence type="ECO:0000313" key="3">
    <source>
        <dbReference type="EMBL" id="MCB7387677.1"/>
    </source>
</evidence>
<evidence type="ECO:0000259" key="2">
    <source>
        <dbReference type="Pfam" id="PF17128"/>
    </source>
</evidence>
<dbReference type="Proteomes" id="UP001299546">
    <property type="component" value="Unassembled WGS sequence"/>
</dbReference>
<dbReference type="Gene3D" id="1.25.40.10">
    <property type="entry name" value="Tetratricopeptide repeat domain"/>
    <property type="match status" value="1"/>
</dbReference>
<feature type="domain" description="DUF5107" evidence="2">
    <location>
        <begin position="55"/>
        <end position="334"/>
    </location>
</feature>
<evidence type="ECO:0000313" key="4">
    <source>
        <dbReference type="Proteomes" id="UP001299546"/>
    </source>
</evidence>
<dbReference type="InterPro" id="IPR033396">
    <property type="entry name" value="DUF5107"/>
</dbReference>
<dbReference type="EMBL" id="JAJCIS010000005">
    <property type="protein sequence ID" value="MCB7387677.1"/>
    <property type="molecule type" value="Genomic_DNA"/>
</dbReference>
<reference evidence="3 4" key="1">
    <citation type="submission" date="2021-10" db="EMBL/GenBank/DDBJ databases">
        <title>Collection of gut derived symbiotic bacterial strains cultured from healthy donors.</title>
        <authorList>
            <person name="Lin H."/>
            <person name="Littmann E."/>
            <person name="Kohout C."/>
            <person name="Pamer E.G."/>
        </authorList>
    </citation>
    <scope>NUCLEOTIDE SEQUENCE [LARGE SCALE GENOMIC DNA]</scope>
    <source>
        <strain evidence="3 4">DFI.1.165</strain>
    </source>
</reference>
<gene>
    <name evidence="3" type="ORF">LIZ65_10305</name>
</gene>
<name>A0ABS8DHZ0_9FIRM</name>
<organism evidence="3 4">
    <name type="scientific">Bariatricus massiliensis</name>
    <dbReference type="NCBI Taxonomy" id="1745713"/>
    <lineage>
        <taxon>Bacteria</taxon>
        <taxon>Bacillati</taxon>
        <taxon>Bacillota</taxon>
        <taxon>Clostridia</taxon>
        <taxon>Lachnospirales</taxon>
        <taxon>Lachnospiraceae</taxon>
        <taxon>Bariatricus</taxon>
    </lineage>
</organism>
<protein>
    <submittedName>
        <fullName evidence="3">DUF5107 domain-containing protein</fullName>
    </submittedName>
</protein>
<comment type="caution">
    <text evidence="3">The sequence shown here is derived from an EMBL/GenBank/DDBJ whole genome shotgun (WGS) entry which is preliminary data.</text>
</comment>
<keyword evidence="1" id="KW-0802">TPR repeat</keyword>
<proteinExistence type="predicted"/>